<evidence type="ECO:0000259" key="1">
    <source>
        <dbReference type="Pfam" id="PF01863"/>
    </source>
</evidence>
<proteinExistence type="predicted"/>
<dbReference type="InterPro" id="IPR002725">
    <property type="entry name" value="YgjP-like_metallopeptidase"/>
</dbReference>
<dbReference type="CDD" id="cd07344">
    <property type="entry name" value="M48_yhfN_like"/>
    <property type="match status" value="1"/>
</dbReference>
<dbReference type="InterPro" id="IPR053136">
    <property type="entry name" value="UTP_pyrophosphatase-like"/>
</dbReference>
<dbReference type="PANTHER" id="PTHR30399">
    <property type="entry name" value="UNCHARACTERIZED PROTEIN YGJP"/>
    <property type="match status" value="1"/>
</dbReference>
<feature type="domain" description="YgjP-like metallopeptidase" evidence="1">
    <location>
        <begin position="20"/>
        <end position="217"/>
    </location>
</feature>
<accession>A0A4R2L5Q9</accession>
<dbReference type="Proteomes" id="UP000295765">
    <property type="component" value="Unassembled WGS sequence"/>
</dbReference>
<gene>
    <name evidence="2" type="ORF">EV699_106155</name>
</gene>
<comment type="caution">
    <text evidence="2">The sequence shown here is derived from an EMBL/GenBank/DDBJ whole genome shotgun (WGS) entry which is preliminary data.</text>
</comment>
<sequence length="229" mass="25485">MTAAPAPLPPLQVRESARARRVSLRVSATAGLEIVVPRGFAHAHIPAIVARHRAWIDAQWARLVALDRTLPARLELPATGEGWELLRRDGPQPRLRRQADALVIAGASDAEARVLLRRFLMAHARLRLGECLDAVATATGLRYTRLSIRAQRARWGSCSARGAISLNVKLLFLEPALLRHVLVHELCHTVHLDHSPAFWALVARHDPDWSTRRAQLRAIAARLPPWLDV</sequence>
<dbReference type="AlphaFoldDB" id="A0A4R2L5Q9"/>
<protein>
    <recommendedName>
        <fullName evidence="1">YgjP-like metallopeptidase domain-containing protein</fullName>
    </recommendedName>
</protein>
<name>A0A4R2L5Q9_9GAMM</name>
<dbReference type="OrthoDB" id="9811177at2"/>
<keyword evidence="3" id="KW-1185">Reference proteome</keyword>
<evidence type="ECO:0000313" key="3">
    <source>
        <dbReference type="Proteomes" id="UP000295765"/>
    </source>
</evidence>
<dbReference type="PANTHER" id="PTHR30399:SF1">
    <property type="entry name" value="UTP PYROPHOSPHATASE"/>
    <property type="match status" value="1"/>
</dbReference>
<evidence type="ECO:0000313" key="2">
    <source>
        <dbReference type="EMBL" id="TCO82060.1"/>
    </source>
</evidence>
<dbReference type="Gene3D" id="3.30.2010.10">
    <property type="entry name" value="Metalloproteases ('zincins'), catalytic domain"/>
    <property type="match status" value="1"/>
</dbReference>
<dbReference type="EMBL" id="SLWY01000006">
    <property type="protein sequence ID" value="TCO82060.1"/>
    <property type="molecule type" value="Genomic_DNA"/>
</dbReference>
<organism evidence="2 3">
    <name type="scientific">Plasticicumulans lactativorans</name>
    <dbReference type="NCBI Taxonomy" id="1133106"/>
    <lineage>
        <taxon>Bacteria</taxon>
        <taxon>Pseudomonadati</taxon>
        <taxon>Pseudomonadota</taxon>
        <taxon>Gammaproteobacteria</taxon>
        <taxon>Candidatus Competibacteraceae</taxon>
        <taxon>Plasticicumulans</taxon>
    </lineage>
</organism>
<dbReference type="RefSeq" id="WP_132540362.1">
    <property type="nucleotide sequence ID" value="NZ_SLWY01000006.1"/>
</dbReference>
<reference evidence="2 3" key="1">
    <citation type="submission" date="2019-03" db="EMBL/GenBank/DDBJ databases">
        <title>Genomic Encyclopedia of Type Strains, Phase IV (KMG-IV): sequencing the most valuable type-strain genomes for metagenomic binning, comparative biology and taxonomic classification.</title>
        <authorList>
            <person name="Goeker M."/>
        </authorList>
    </citation>
    <scope>NUCLEOTIDE SEQUENCE [LARGE SCALE GENOMIC DNA]</scope>
    <source>
        <strain evidence="2 3">DSM 25287</strain>
    </source>
</reference>
<dbReference type="Pfam" id="PF01863">
    <property type="entry name" value="YgjP-like"/>
    <property type="match status" value="1"/>
</dbReference>